<reference evidence="2" key="2">
    <citation type="submission" date="2018-05" db="EMBL/GenBank/DDBJ databases">
        <title>OmerRS3 (Oryza meridionalis Reference Sequence Version 3).</title>
        <authorList>
            <person name="Zhang J."/>
            <person name="Kudrna D."/>
            <person name="Lee S."/>
            <person name="Talag J."/>
            <person name="Welchert J."/>
            <person name="Wing R.A."/>
        </authorList>
    </citation>
    <scope>NUCLEOTIDE SEQUENCE [LARGE SCALE GENOMIC DNA]</scope>
    <source>
        <strain evidence="2">OR44</strain>
    </source>
</reference>
<keyword evidence="3" id="KW-1185">Reference proteome</keyword>
<sequence>MLFKFQRISLVRRARAAVVGTRDACAFARFWITCTERDFAGGWLSCAGERRSMAIACALSVAAPSLTGKTNSNPPPRRGFHQQQWRERRRRGVAARFSGKSADVDAEADSGRIEDDSSYLWKLGFGSVGGAAAIKYGSILLPDITRPNIVVALLMVYIPVAVAVLLLFKVSSRDD</sequence>
<dbReference type="AlphaFoldDB" id="A0A0E0CSR1"/>
<protein>
    <submittedName>
        <fullName evidence="2">Uncharacterized protein</fullName>
    </submittedName>
</protein>
<dbReference type="HOGENOM" id="CLU_131182_0_0_1"/>
<keyword evidence="1" id="KW-1133">Transmembrane helix</keyword>
<organism evidence="2">
    <name type="scientific">Oryza meridionalis</name>
    <dbReference type="NCBI Taxonomy" id="40149"/>
    <lineage>
        <taxon>Eukaryota</taxon>
        <taxon>Viridiplantae</taxon>
        <taxon>Streptophyta</taxon>
        <taxon>Embryophyta</taxon>
        <taxon>Tracheophyta</taxon>
        <taxon>Spermatophyta</taxon>
        <taxon>Magnoliopsida</taxon>
        <taxon>Liliopsida</taxon>
        <taxon>Poales</taxon>
        <taxon>Poaceae</taxon>
        <taxon>BOP clade</taxon>
        <taxon>Oryzoideae</taxon>
        <taxon>Oryzeae</taxon>
        <taxon>Oryzinae</taxon>
        <taxon>Oryza</taxon>
    </lineage>
</organism>
<dbReference type="EnsemblPlants" id="OMERI02G34320.3">
    <property type="protein sequence ID" value="OMERI02G34320.3"/>
    <property type="gene ID" value="OMERI02G34320"/>
</dbReference>
<dbReference type="Proteomes" id="UP000008021">
    <property type="component" value="Chromosome 2"/>
</dbReference>
<name>A0A0E0CSR1_9ORYZ</name>
<evidence type="ECO:0000313" key="3">
    <source>
        <dbReference type="Proteomes" id="UP000008021"/>
    </source>
</evidence>
<evidence type="ECO:0000313" key="2">
    <source>
        <dbReference type="EnsemblPlants" id="OMERI02G34320.3"/>
    </source>
</evidence>
<dbReference type="Gramene" id="OMERI02G34320.3">
    <property type="protein sequence ID" value="OMERI02G34320.3"/>
    <property type="gene ID" value="OMERI02G34320"/>
</dbReference>
<dbReference type="Gramene" id="OMERI02G34320.2">
    <property type="protein sequence ID" value="OMERI02G34320.2"/>
    <property type="gene ID" value="OMERI02G34320"/>
</dbReference>
<accession>A0A0E0CSR1</accession>
<dbReference type="EnsemblPlants" id="OMERI02G34320.2">
    <property type="protein sequence ID" value="OMERI02G34320.2"/>
    <property type="gene ID" value="OMERI02G34320"/>
</dbReference>
<feature type="transmembrane region" description="Helical" evidence="1">
    <location>
        <begin position="149"/>
        <end position="168"/>
    </location>
</feature>
<proteinExistence type="predicted"/>
<reference evidence="2" key="1">
    <citation type="submission" date="2015-04" db="UniProtKB">
        <authorList>
            <consortium name="EnsemblPlants"/>
        </authorList>
    </citation>
    <scope>IDENTIFICATION</scope>
</reference>
<keyword evidence="1" id="KW-0812">Transmembrane</keyword>
<dbReference type="PANTHER" id="PTHR37224">
    <property type="entry name" value="OS02G0804400 PROTEIN"/>
    <property type="match status" value="1"/>
</dbReference>
<evidence type="ECO:0000256" key="1">
    <source>
        <dbReference type="SAM" id="Phobius"/>
    </source>
</evidence>
<keyword evidence="1" id="KW-0472">Membrane</keyword>